<dbReference type="RefSeq" id="WP_115450899.1">
    <property type="nucleotide sequence ID" value="NZ_QNQT01000001.1"/>
</dbReference>
<comment type="caution">
    <text evidence="1">The sequence shown here is derived from an EMBL/GenBank/DDBJ whole genome shotgun (WGS) entry which is preliminary data.</text>
</comment>
<gene>
    <name evidence="1" type="ORF">DRW41_03620</name>
</gene>
<dbReference type="InterPro" id="IPR038449">
    <property type="entry name" value="SirA_sf"/>
</dbReference>
<dbReference type="OrthoDB" id="2736584at2"/>
<protein>
    <submittedName>
        <fullName evidence="1">Sporulation inhibitor of replication protein SirA</fullName>
    </submittedName>
</protein>
<dbReference type="InterPro" id="IPR019683">
    <property type="entry name" value="SirA"/>
</dbReference>
<dbReference type="Proteomes" id="UP000257144">
    <property type="component" value="Unassembled WGS sequence"/>
</dbReference>
<evidence type="ECO:0000313" key="2">
    <source>
        <dbReference type="Proteomes" id="UP000257144"/>
    </source>
</evidence>
<sequence>MRKYQLYLIEDEFASHYFGRERIFFHLFKENRQAVGELKQITDKQISYITKPLPVLRIHQLLHKKLEKSNSLKAENGLYTIELNNRTSMADLSVKENFIVIEAEGGYEAETAFFEVLRKCEASFLAIDLENDKYGWLKPIKERKFV</sequence>
<proteinExistence type="predicted"/>
<dbReference type="Gene3D" id="3.30.310.250">
    <property type="entry name" value="Sporulation inhibitor of replication protein SirA"/>
    <property type="match status" value="1"/>
</dbReference>
<evidence type="ECO:0000313" key="1">
    <source>
        <dbReference type="EMBL" id="RDU38986.1"/>
    </source>
</evidence>
<dbReference type="EMBL" id="QNQT01000001">
    <property type="protein sequence ID" value="RDU38986.1"/>
    <property type="molecule type" value="Genomic_DNA"/>
</dbReference>
<keyword evidence="2" id="KW-1185">Reference proteome</keyword>
<organism evidence="1 2">
    <name type="scientific">Neobacillus piezotolerans</name>
    <dbReference type="NCBI Taxonomy" id="2259171"/>
    <lineage>
        <taxon>Bacteria</taxon>
        <taxon>Bacillati</taxon>
        <taxon>Bacillota</taxon>
        <taxon>Bacilli</taxon>
        <taxon>Bacillales</taxon>
        <taxon>Bacillaceae</taxon>
        <taxon>Neobacillus</taxon>
    </lineage>
</organism>
<dbReference type="Pfam" id="PF10747">
    <property type="entry name" value="SirA"/>
    <property type="match status" value="1"/>
</dbReference>
<name>A0A3D8GY53_9BACI</name>
<dbReference type="AlphaFoldDB" id="A0A3D8GY53"/>
<accession>A0A3D8GY53</accession>
<reference evidence="1 2" key="1">
    <citation type="submission" date="2018-07" db="EMBL/GenBank/DDBJ databases">
        <title>Bacillus sp. YLB-04 draft genome sequence.</title>
        <authorList>
            <person name="Yu L."/>
            <person name="Tang X."/>
        </authorList>
    </citation>
    <scope>NUCLEOTIDE SEQUENCE [LARGE SCALE GENOMIC DNA]</scope>
    <source>
        <strain evidence="1 2">YLB-04</strain>
    </source>
</reference>